<proteinExistence type="predicted"/>
<keyword evidence="3" id="KW-1185">Reference proteome</keyword>
<feature type="region of interest" description="Disordered" evidence="1">
    <location>
        <begin position="1"/>
        <end position="143"/>
    </location>
</feature>
<feature type="compositionally biased region" description="Polar residues" evidence="1">
    <location>
        <begin position="27"/>
        <end position="44"/>
    </location>
</feature>
<sequence length="143" mass="16244">MLGARFGIFDRKPTDNTNGRPGVTPAWNDQQRSTWRQPGGNSPNGPAEPHNDRHGGTERPRNTHPGRTMEATRSPTTDRNGRTQEHGKRRQPRPWTNAEPRNGGTRKANGAQRTTRTEQENAPTMSRMRVTERKDRGENNQER</sequence>
<evidence type="ECO:0000313" key="3">
    <source>
        <dbReference type="Proteomes" id="UP001154114"/>
    </source>
</evidence>
<protein>
    <submittedName>
        <fullName evidence="2">Uncharacterized protein</fullName>
    </submittedName>
</protein>
<name>A0A9N8KWT4_CHRIL</name>
<gene>
    <name evidence="2" type="ORF">CINC_LOCUS201</name>
</gene>
<reference evidence="2" key="1">
    <citation type="submission" date="2021-12" db="EMBL/GenBank/DDBJ databases">
        <authorList>
            <person name="King R."/>
        </authorList>
    </citation>
    <scope>NUCLEOTIDE SEQUENCE</scope>
</reference>
<organism evidence="2 3">
    <name type="scientific">Chrysodeixis includens</name>
    <name type="common">Soybean looper</name>
    <name type="synonym">Pseudoplusia includens</name>
    <dbReference type="NCBI Taxonomy" id="689277"/>
    <lineage>
        <taxon>Eukaryota</taxon>
        <taxon>Metazoa</taxon>
        <taxon>Ecdysozoa</taxon>
        <taxon>Arthropoda</taxon>
        <taxon>Hexapoda</taxon>
        <taxon>Insecta</taxon>
        <taxon>Pterygota</taxon>
        <taxon>Neoptera</taxon>
        <taxon>Endopterygota</taxon>
        <taxon>Lepidoptera</taxon>
        <taxon>Glossata</taxon>
        <taxon>Ditrysia</taxon>
        <taxon>Noctuoidea</taxon>
        <taxon>Noctuidae</taxon>
        <taxon>Plusiinae</taxon>
        <taxon>Chrysodeixis</taxon>
    </lineage>
</organism>
<dbReference type="Proteomes" id="UP001154114">
    <property type="component" value="Chromosome 1"/>
</dbReference>
<dbReference type="AlphaFoldDB" id="A0A9N8KWT4"/>
<accession>A0A9N8KWT4</accession>
<evidence type="ECO:0000313" key="2">
    <source>
        <dbReference type="EMBL" id="CAD0193905.1"/>
    </source>
</evidence>
<evidence type="ECO:0000256" key="1">
    <source>
        <dbReference type="SAM" id="MobiDB-lite"/>
    </source>
</evidence>
<feature type="compositionally biased region" description="Basic and acidic residues" evidence="1">
    <location>
        <begin position="129"/>
        <end position="143"/>
    </location>
</feature>
<dbReference type="EMBL" id="LR824004">
    <property type="protein sequence ID" value="CAD0193905.1"/>
    <property type="molecule type" value="Genomic_DNA"/>
</dbReference>
<feature type="compositionally biased region" description="Basic and acidic residues" evidence="1">
    <location>
        <begin position="49"/>
        <end position="61"/>
    </location>
</feature>